<evidence type="ECO:0000313" key="4">
    <source>
        <dbReference type="Proteomes" id="UP000811545"/>
    </source>
</evidence>
<feature type="domain" description="BFD-like [2Fe-2S]-binding" evidence="2">
    <location>
        <begin position="7"/>
        <end position="54"/>
    </location>
</feature>
<dbReference type="InterPro" id="IPR007419">
    <property type="entry name" value="BFD-like_2Fe2S-bd_dom"/>
</dbReference>
<accession>A0A9E2F739</accession>
<dbReference type="Pfam" id="PF04324">
    <property type="entry name" value="Fer2_BFD"/>
    <property type="match status" value="1"/>
</dbReference>
<dbReference type="InterPro" id="IPR041854">
    <property type="entry name" value="BFD-like_2Fe2S-bd_dom_sf"/>
</dbReference>
<organism evidence="3 4">
    <name type="scientific">Psychracetigena formicireducens</name>
    <dbReference type="NCBI Taxonomy" id="2986056"/>
    <lineage>
        <taxon>Bacteria</taxon>
        <taxon>Bacillati</taxon>
        <taxon>Candidatus Lithacetigenota</taxon>
        <taxon>Candidatus Psychracetigena</taxon>
    </lineage>
</organism>
<protein>
    <submittedName>
        <fullName evidence="3">Hydrogen cyanide synthase subunit HcnB</fullName>
        <ecNumber evidence="3">1.4.99.5</ecNumber>
    </submittedName>
</protein>
<dbReference type="EMBL" id="QLTW01000057">
    <property type="protein sequence ID" value="MBT9145183.1"/>
    <property type="molecule type" value="Genomic_DNA"/>
</dbReference>
<gene>
    <name evidence="3" type="primary">hcnB_1</name>
    <name evidence="3" type="ORF">DDT42_01053</name>
</gene>
<proteinExistence type="predicted"/>
<evidence type="ECO:0000313" key="3">
    <source>
        <dbReference type="EMBL" id="MBT9145183.1"/>
    </source>
</evidence>
<sequence>MSDDDVIICRCEDLTLKELRELLKRGYTSFDEIKRLSRAGMGPCQGKTCKQLILNEIKNYTHLEIDKIPIRPTVVRPPARPIIFKEILESENERNH</sequence>
<dbReference type="Proteomes" id="UP000811545">
    <property type="component" value="Unassembled WGS sequence"/>
</dbReference>
<dbReference type="InterPro" id="IPR051691">
    <property type="entry name" value="Metab_Enz_Cyan_OpOx_G3PDH"/>
</dbReference>
<name>A0A9E2F739_PSYF1</name>
<dbReference type="EC" id="1.4.99.5" evidence="3"/>
<dbReference type="GO" id="GO:0050622">
    <property type="term" value="F:glycine dehydrogenase (cyanide-forming) activity"/>
    <property type="evidence" value="ECO:0007669"/>
    <property type="project" value="UniProtKB-EC"/>
</dbReference>
<evidence type="ECO:0000259" key="2">
    <source>
        <dbReference type="Pfam" id="PF04324"/>
    </source>
</evidence>
<evidence type="ECO:0000256" key="1">
    <source>
        <dbReference type="ARBA" id="ARBA00023002"/>
    </source>
</evidence>
<dbReference type="PANTHER" id="PTHR42949">
    <property type="entry name" value="ANAEROBIC GLYCEROL-3-PHOSPHATE DEHYDROGENASE SUBUNIT B"/>
    <property type="match status" value="1"/>
</dbReference>
<reference evidence="3 4" key="1">
    <citation type="journal article" date="2021" name="bioRxiv">
        <title>Unique metabolic strategies in Hadean analogues reveal hints for primordial physiology.</title>
        <authorList>
            <person name="Nobu M.K."/>
            <person name="Nakai R."/>
            <person name="Tamazawa S."/>
            <person name="Mori H."/>
            <person name="Toyoda A."/>
            <person name="Ijiri A."/>
            <person name="Suzuki S."/>
            <person name="Kurokawa K."/>
            <person name="Kamagata Y."/>
            <person name="Tamaki H."/>
        </authorList>
    </citation>
    <scope>NUCLEOTIDE SEQUENCE [LARGE SCALE GENOMIC DNA]</scope>
    <source>
        <strain evidence="3">BS525</strain>
    </source>
</reference>
<keyword evidence="1 3" id="KW-0560">Oxidoreductase</keyword>
<dbReference type="CDD" id="cd19946">
    <property type="entry name" value="GlpA-like_Fer2_BFD-like"/>
    <property type="match status" value="1"/>
</dbReference>
<dbReference type="PANTHER" id="PTHR42949:SF3">
    <property type="entry name" value="ANAEROBIC GLYCEROL-3-PHOSPHATE DEHYDROGENASE SUBUNIT B"/>
    <property type="match status" value="1"/>
</dbReference>
<dbReference type="AlphaFoldDB" id="A0A9E2F739"/>
<comment type="caution">
    <text evidence="3">The sequence shown here is derived from an EMBL/GenBank/DDBJ whole genome shotgun (WGS) entry which is preliminary data.</text>
</comment>
<dbReference type="Gene3D" id="1.10.10.1100">
    <property type="entry name" value="BFD-like [2Fe-2S]-binding domain"/>
    <property type="match status" value="1"/>
</dbReference>